<gene>
    <name evidence="1" type="ORF">K4G66_16760</name>
</gene>
<reference evidence="1" key="1">
    <citation type="journal article" date="2023" name="Comput. Struct. Biotechnol. J.">
        <title>Discovery of a novel marine Bacteroidetes with a rich repertoire of carbohydrate-active enzymes.</title>
        <authorList>
            <person name="Chen B."/>
            <person name="Liu G."/>
            <person name="Chen Q."/>
            <person name="Wang H."/>
            <person name="Liu L."/>
            <person name="Tang K."/>
        </authorList>
    </citation>
    <scope>NUCLEOTIDE SEQUENCE</scope>
    <source>
        <strain evidence="1">TK19036</strain>
    </source>
</reference>
<evidence type="ECO:0000313" key="1">
    <source>
        <dbReference type="EMBL" id="WKN34033.1"/>
    </source>
</evidence>
<accession>A0AA49GHQ1</accession>
<reference evidence="1" key="2">
    <citation type="journal article" date="2024" name="Antonie Van Leeuwenhoek">
        <title>Roseihalotalea indica gen. nov., sp. nov., a halophilic Bacteroidetes from mesopelagic Southwest Indian Ocean with higher carbohydrate metabolic potential.</title>
        <authorList>
            <person name="Chen B."/>
            <person name="Zhang M."/>
            <person name="Lin D."/>
            <person name="Ye J."/>
            <person name="Tang K."/>
        </authorList>
    </citation>
    <scope>NUCLEOTIDE SEQUENCE</scope>
    <source>
        <strain evidence="1">TK19036</strain>
    </source>
</reference>
<proteinExistence type="predicted"/>
<dbReference type="EMBL" id="CP120682">
    <property type="protein sequence ID" value="WKN34033.1"/>
    <property type="molecule type" value="Genomic_DNA"/>
</dbReference>
<dbReference type="AlphaFoldDB" id="A0AA49GHQ1"/>
<protein>
    <submittedName>
        <fullName evidence="1">Uncharacterized protein</fullName>
    </submittedName>
</protein>
<sequence>MVELPAEMRSQQASIAAPFAFDMRFLFEEGLLKRTMVSLLRCKGCDEVRACIKKYGFSEVIRKNT</sequence>
<organism evidence="1">
    <name type="scientific">Roseihalotalea indica</name>
    <dbReference type="NCBI Taxonomy" id="2867963"/>
    <lineage>
        <taxon>Bacteria</taxon>
        <taxon>Pseudomonadati</taxon>
        <taxon>Bacteroidota</taxon>
        <taxon>Cytophagia</taxon>
        <taxon>Cytophagales</taxon>
        <taxon>Catalimonadaceae</taxon>
        <taxon>Roseihalotalea</taxon>
    </lineage>
</organism>
<name>A0AA49GHQ1_9BACT</name>